<dbReference type="OrthoDB" id="2142598at2759"/>
<evidence type="ECO:0000313" key="1">
    <source>
        <dbReference type="EMBL" id="CEP00155.1"/>
    </source>
</evidence>
<protein>
    <recommendedName>
        <fullName evidence="5">VWFA domain-containing protein</fullName>
    </recommendedName>
</protein>
<dbReference type="EMBL" id="CDSF01000098">
    <property type="protein sequence ID" value="CEP00155.1"/>
    <property type="molecule type" value="Genomic_DNA"/>
</dbReference>
<proteinExistence type="predicted"/>
<evidence type="ECO:0000313" key="2">
    <source>
        <dbReference type="EMBL" id="SPQ98962.1"/>
    </source>
</evidence>
<dbReference type="Proteomes" id="UP000290189">
    <property type="component" value="Unassembled WGS sequence"/>
</dbReference>
<evidence type="ECO:0000313" key="3">
    <source>
        <dbReference type="Proteomes" id="UP000039324"/>
    </source>
</evidence>
<dbReference type="InterPro" id="IPR036465">
    <property type="entry name" value="vWFA_dom_sf"/>
</dbReference>
<geneLocation type="mitochondrion" evidence="2"/>
<evidence type="ECO:0008006" key="5">
    <source>
        <dbReference type="Google" id="ProtNLM"/>
    </source>
</evidence>
<name>A0A0G4IXX9_PLABS</name>
<evidence type="ECO:0000313" key="4">
    <source>
        <dbReference type="Proteomes" id="UP000290189"/>
    </source>
</evidence>
<dbReference type="Proteomes" id="UP000039324">
    <property type="component" value="Unassembled WGS sequence"/>
</dbReference>
<dbReference type="AlphaFoldDB" id="A0A0G4IXX9"/>
<sequence>MAFPTSAKNPTSRNFIVREAIGVVMSELKGEPSQDSRGSDRGAGLRAITFAGGHSNDIGELNPENLQEKWDQIVWGGMTYLMPGWLELNRVFDEEFGRLNADHGQPPFMAVVVTDGEAPDIDKFELALTQDKRATLVIICVGYGEQHQYVLRSFHRIAESNPRVKVVNYFVGNDDPNEHAGSSNA</sequence>
<accession>A0A0G4IXX9</accession>
<dbReference type="SUPFAM" id="SSF53300">
    <property type="entry name" value="vWA-like"/>
    <property type="match status" value="1"/>
</dbReference>
<reference evidence="2 4" key="2">
    <citation type="submission" date="2018-03" db="EMBL/GenBank/DDBJ databases">
        <authorList>
            <person name="Fogelqvist J."/>
        </authorList>
    </citation>
    <scope>NUCLEOTIDE SEQUENCE [LARGE SCALE GENOMIC DNA]</scope>
</reference>
<dbReference type="EMBL" id="OVEO01000010">
    <property type="protein sequence ID" value="SPQ98962.1"/>
    <property type="molecule type" value="Genomic_DNA"/>
</dbReference>
<organism evidence="1 3">
    <name type="scientific">Plasmodiophora brassicae</name>
    <name type="common">Clubroot disease agent</name>
    <dbReference type="NCBI Taxonomy" id="37360"/>
    <lineage>
        <taxon>Eukaryota</taxon>
        <taxon>Sar</taxon>
        <taxon>Rhizaria</taxon>
        <taxon>Endomyxa</taxon>
        <taxon>Phytomyxea</taxon>
        <taxon>Plasmodiophorida</taxon>
        <taxon>Plasmodiophoridae</taxon>
        <taxon>Plasmodiophora</taxon>
    </lineage>
</organism>
<reference evidence="1 3" key="1">
    <citation type="submission" date="2015-02" db="EMBL/GenBank/DDBJ databases">
        <authorList>
            <person name="Chooi Y.-H."/>
        </authorList>
    </citation>
    <scope>NUCLEOTIDE SEQUENCE [LARGE SCALE GENOMIC DNA]</scope>
    <source>
        <strain evidence="1">E3</strain>
    </source>
</reference>
<gene>
    <name evidence="1" type="ORF">PBRA_007890</name>
    <name evidence="2" type="ORF">PLBR_LOCUS6177</name>
</gene>
<keyword evidence="2" id="KW-0496">Mitochondrion</keyword>
<keyword evidence="3" id="KW-1185">Reference proteome</keyword>